<reference evidence="2" key="1">
    <citation type="submission" date="2014-09" db="EMBL/GenBank/DDBJ databases">
        <authorList>
            <person name="Magalhaes I.L.F."/>
            <person name="Oliveira U."/>
            <person name="Santos F.R."/>
            <person name="Vidigal T.H.D.A."/>
            <person name="Brescovit A.D."/>
            <person name="Santos A.J."/>
        </authorList>
    </citation>
    <scope>NUCLEOTIDE SEQUENCE</scope>
    <source>
        <tissue evidence="2">Shoot tissue taken approximately 20 cm above the soil surface</tissue>
    </source>
</reference>
<protein>
    <submittedName>
        <fullName evidence="2">Uncharacterized protein</fullName>
    </submittedName>
</protein>
<evidence type="ECO:0000256" key="1">
    <source>
        <dbReference type="SAM" id="Phobius"/>
    </source>
</evidence>
<evidence type="ECO:0000313" key="2">
    <source>
        <dbReference type="EMBL" id="JAE04483.1"/>
    </source>
</evidence>
<keyword evidence="1" id="KW-0472">Membrane</keyword>
<keyword evidence="1" id="KW-1133">Transmembrane helix</keyword>
<name>A0A0A9F8A0_ARUDO</name>
<proteinExistence type="predicted"/>
<dbReference type="AlphaFoldDB" id="A0A0A9F8A0"/>
<reference evidence="2" key="2">
    <citation type="journal article" date="2015" name="Data Brief">
        <title>Shoot transcriptome of the giant reed, Arundo donax.</title>
        <authorList>
            <person name="Barrero R.A."/>
            <person name="Guerrero F.D."/>
            <person name="Moolhuijzen P."/>
            <person name="Goolsby J.A."/>
            <person name="Tidwell J."/>
            <person name="Bellgard S.E."/>
            <person name="Bellgard M.I."/>
        </authorList>
    </citation>
    <scope>NUCLEOTIDE SEQUENCE</scope>
    <source>
        <tissue evidence="2">Shoot tissue taken approximately 20 cm above the soil surface</tissue>
    </source>
</reference>
<sequence length="52" mass="6067">MSPTCQRYNSQFANMLCITLILHCQFIIITIRFVTRLAVQEINTLTQLQHSL</sequence>
<dbReference type="EMBL" id="GBRH01193413">
    <property type="protein sequence ID" value="JAE04483.1"/>
    <property type="molecule type" value="Transcribed_RNA"/>
</dbReference>
<feature type="transmembrane region" description="Helical" evidence="1">
    <location>
        <begin position="12"/>
        <end position="34"/>
    </location>
</feature>
<organism evidence="2">
    <name type="scientific">Arundo donax</name>
    <name type="common">Giant reed</name>
    <name type="synonym">Donax arundinaceus</name>
    <dbReference type="NCBI Taxonomy" id="35708"/>
    <lineage>
        <taxon>Eukaryota</taxon>
        <taxon>Viridiplantae</taxon>
        <taxon>Streptophyta</taxon>
        <taxon>Embryophyta</taxon>
        <taxon>Tracheophyta</taxon>
        <taxon>Spermatophyta</taxon>
        <taxon>Magnoliopsida</taxon>
        <taxon>Liliopsida</taxon>
        <taxon>Poales</taxon>
        <taxon>Poaceae</taxon>
        <taxon>PACMAD clade</taxon>
        <taxon>Arundinoideae</taxon>
        <taxon>Arundineae</taxon>
        <taxon>Arundo</taxon>
    </lineage>
</organism>
<keyword evidence="1" id="KW-0812">Transmembrane</keyword>
<accession>A0A0A9F8A0</accession>